<keyword evidence="1" id="KW-0472">Membrane</keyword>
<sequence>MFNFVKRNVRFFIFFFVILVGAIIYKSYMPLNDVKETEDPLMKGKEVVNVWLYKDESSETFEYLANKFNQENNEIFIKTNIYYKDYANILKTSMVNSDKVDIAQYGFYQMFTNKQLLNLKDIGLYNKQNRDPYYYYDGEPYGIQISSSTIKLIWNKDIFKKVGIDASSSPKTWSELISICEKIKDKDPSITPIEVKLNDIEDVKALFGEPSAKDNANMYASLWNYKDGKYDVDGMKNIISVYKELYSKNLIKFVTNKDDKVTNKYDFANKRVAITLSSSNEKNFYVSTAPLDFELGISDLPVFNLNKQDNSFYYLKSKTLVINAQVKPYEDKEKLKSQQEHFDAVKKVMEYLISNESSSVVLKSNTQLPSLLKDKDISTLKYGEFFNDSKYDYEVKDPSAFVDLDSKTISTILLDAIKDKLAIEDAIKQLNDQYGNALKTSSDYGNIDIDKYKE</sequence>
<dbReference type="InterPro" id="IPR006059">
    <property type="entry name" value="SBP"/>
</dbReference>
<dbReference type="SUPFAM" id="SSF53850">
    <property type="entry name" value="Periplasmic binding protein-like II"/>
    <property type="match status" value="1"/>
</dbReference>
<dbReference type="Proteomes" id="UP000623681">
    <property type="component" value="Unassembled WGS sequence"/>
</dbReference>
<proteinExistence type="predicted"/>
<evidence type="ECO:0000313" key="2">
    <source>
        <dbReference type="EMBL" id="MBL4930259.1"/>
    </source>
</evidence>
<keyword evidence="3" id="KW-1185">Reference proteome</keyword>
<organism evidence="2 3">
    <name type="scientific">Clostridium paridis</name>
    <dbReference type="NCBI Taxonomy" id="2803863"/>
    <lineage>
        <taxon>Bacteria</taxon>
        <taxon>Bacillati</taxon>
        <taxon>Bacillota</taxon>
        <taxon>Clostridia</taxon>
        <taxon>Eubacteriales</taxon>
        <taxon>Clostridiaceae</taxon>
        <taxon>Clostridium</taxon>
    </lineage>
</organism>
<comment type="caution">
    <text evidence="2">The sequence shown here is derived from an EMBL/GenBank/DDBJ whole genome shotgun (WGS) entry which is preliminary data.</text>
</comment>
<protein>
    <submittedName>
        <fullName evidence="2">Extracellular solute-binding protein</fullName>
    </submittedName>
</protein>
<evidence type="ECO:0000313" key="3">
    <source>
        <dbReference type="Proteomes" id="UP000623681"/>
    </source>
</evidence>
<dbReference type="Gene3D" id="3.40.190.10">
    <property type="entry name" value="Periplasmic binding protein-like II"/>
    <property type="match status" value="1"/>
</dbReference>
<feature type="transmembrane region" description="Helical" evidence="1">
    <location>
        <begin position="12"/>
        <end position="31"/>
    </location>
</feature>
<keyword evidence="1" id="KW-0812">Transmembrane</keyword>
<dbReference type="EMBL" id="JAESWA010000001">
    <property type="protein sequence ID" value="MBL4930259.1"/>
    <property type="molecule type" value="Genomic_DNA"/>
</dbReference>
<reference evidence="2" key="1">
    <citation type="submission" date="2021-01" db="EMBL/GenBank/DDBJ databases">
        <title>Genome public.</title>
        <authorList>
            <person name="Liu C."/>
            <person name="Sun Q."/>
        </authorList>
    </citation>
    <scope>NUCLEOTIDE SEQUENCE</scope>
    <source>
        <strain evidence="2">YIM B02565</strain>
    </source>
</reference>
<dbReference type="InterPro" id="IPR050490">
    <property type="entry name" value="Bact_solute-bd_prot1"/>
</dbReference>
<keyword evidence="1" id="KW-1133">Transmembrane helix</keyword>
<evidence type="ECO:0000256" key="1">
    <source>
        <dbReference type="SAM" id="Phobius"/>
    </source>
</evidence>
<dbReference type="AlphaFoldDB" id="A0A937FBW8"/>
<name>A0A937FBW8_9CLOT</name>
<dbReference type="PANTHER" id="PTHR43649">
    <property type="entry name" value="ARABINOSE-BINDING PROTEIN-RELATED"/>
    <property type="match status" value="1"/>
</dbReference>
<dbReference type="PANTHER" id="PTHR43649:SF12">
    <property type="entry name" value="DIACETYLCHITOBIOSE BINDING PROTEIN DASA"/>
    <property type="match status" value="1"/>
</dbReference>
<accession>A0A937FBW8</accession>
<dbReference type="Pfam" id="PF01547">
    <property type="entry name" value="SBP_bac_1"/>
    <property type="match status" value="1"/>
</dbReference>
<gene>
    <name evidence="2" type="ORF">JK634_00330</name>
</gene>
<dbReference type="RefSeq" id="WP_202765644.1">
    <property type="nucleotide sequence ID" value="NZ_JAESWA010000001.1"/>
</dbReference>